<dbReference type="EMBL" id="CP104694">
    <property type="protein sequence ID" value="UXI68290.1"/>
    <property type="molecule type" value="Genomic_DNA"/>
</dbReference>
<evidence type="ECO:0000313" key="5">
    <source>
        <dbReference type="EMBL" id="UXI68290.1"/>
    </source>
</evidence>
<feature type="domain" description="HTH araC/xylS-type" evidence="4">
    <location>
        <begin position="248"/>
        <end position="345"/>
    </location>
</feature>
<keyword evidence="6" id="KW-1185">Reference proteome</keyword>
<keyword evidence="2" id="KW-0238">DNA-binding</keyword>
<name>A0ABY6BIT7_9GAMM</name>
<evidence type="ECO:0000259" key="4">
    <source>
        <dbReference type="PROSITE" id="PS01124"/>
    </source>
</evidence>
<keyword evidence="3" id="KW-0804">Transcription</keyword>
<dbReference type="Pfam" id="PF12833">
    <property type="entry name" value="HTH_18"/>
    <property type="match status" value="1"/>
</dbReference>
<evidence type="ECO:0000256" key="2">
    <source>
        <dbReference type="ARBA" id="ARBA00023125"/>
    </source>
</evidence>
<evidence type="ECO:0000313" key="6">
    <source>
        <dbReference type="Proteomes" id="UP001064632"/>
    </source>
</evidence>
<reference evidence="5" key="1">
    <citation type="submission" date="2022-09" db="EMBL/GenBank/DDBJ databases">
        <title>Tahibacter sp. nov., isolated from a fresh water.</title>
        <authorList>
            <person name="Baek J.H."/>
            <person name="Lee J.K."/>
            <person name="Kim J.M."/>
            <person name="Jeon C.O."/>
        </authorList>
    </citation>
    <scope>NUCLEOTIDE SEQUENCE</scope>
    <source>
        <strain evidence="5">W38</strain>
    </source>
</reference>
<protein>
    <submittedName>
        <fullName evidence="5">AraC family transcriptional regulator</fullName>
    </submittedName>
</protein>
<accession>A0ABY6BIT7</accession>
<dbReference type="InterPro" id="IPR009057">
    <property type="entry name" value="Homeodomain-like_sf"/>
</dbReference>
<dbReference type="InterPro" id="IPR032687">
    <property type="entry name" value="AraC-type_N"/>
</dbReference>
<dbReference type="InterPro" id="IPR018060">
    <property type="entry name" value="HTH_AraC"/>
</dbReference>
<dbReference type="Proteomes" id="UP001064632">
    <property type="component" value="Chromosome"/>
</dbReference>
<keyword evidence="1" id="KW-0805">Transcription regulation</keyword>
<evidence type="ECO:0000256" key="1">
    <source>
        <dbReference type="ARBA" id="ARBA00023015"/>
    </source>
</evidence>
<dbReference type="PANTHER" id="PTHR47894:SF1">
    <property type="entry name" value="HTH-TYPE TRANSCRIPTIONAL REGULATOR VQSM"/>
    <property type="match status" value="1"/>
</dbReference>
<dbReference type="Pfam" id="PF12625">
    <property type="entry name" value="Arabinose_bd"/>
    <property type="match status" value="1"/>
</dbReference>
<gene>
    <name evidence="5" type="ORF">N4264_01180</name>
</gene>
<dbReference type="PANTHER" id="PTHR47894">
    <property type="entry name" value="HTH-TYPE TRANSCRIPTIONAL REGULATOR GADX"/>
    <property type="match status" value="1"/>
</dbReference>
<dbReference type="SUPFAM" id="SSF46689">
    <property type="entry name" value="Homeodomain-like"/>
    <property type="match status" value="1"/>
</dbReference>
<proteinExistence type="predicted"/>
<sequence>MAQSPRMDDQRLTTADLPTHILSGLVQLAQERNTDGSAWFAGTRLRLADVSDPLARVSYRDAITIVRRAVASIDLPELGLELGRRQNLGNFGLLGLAMKTARHFGEAIEIGLTYQRATGPLMMLSLDADTEDEVVVVAQTPTIEPDVLPFLCEEMFASLIAVAREMAGPSFRPRRADLAYPAPPYAAQYQALLQCPVRFDQPQNRLSFDRAWLGLPFPAYNPVTARQARAALTREIGNAAAGQGDATTAVERALRQRLAQNPRLQDIALGLHRSERTLRRQLALEGASFTRIHDRLRCERALELLNDRRLTITQIGSQVGFGDVREFRRAFKRWTGRVPSDIRDEHDS</sequence>
<dbReference type="Gene3D" id="1.10.10.60">
    <property type="entry name" value="Homeodomain-like"/>
    <property type="match status" value="1"/>
</dbReference>
<organism evidence="5 6">
    <name type="scientific">Tahibacter amnicola</name>
    <dbReference type="NCBI Taxonomy" id="2976241"/>
    <lineage>
        <taxon>Bacteria</taxon>
        <taxon>Pseudomonadati</taxon>
        <taxon>Pseudomonadota</taxon>
        <taxon>Gammaproteobacteria</taxon>
        <taxon>Lysobacterales</taxon>
        <taxon>Rhodanobacteraceae</taxon>
        <taxon>Tahibacter</taxon>
    </lineage>
</organism>
<dbReference type="SMART" id="SM00342">
    <property type="entry name" value="HTH_ARAC"/>
    <property type="match status" value="1"/>
</dbReference>
<dbReference type="PROSITE" id="PS01124">
    <property type="entry name" value="HTH_ARAC_FAMILY_2"/>
    <property type="match status" value="1"/>
</dbReference>
<evidence type="ECO:0000256" key="3">
    <source>
        <dbReference type="ARBA" id="ARBA00023163"/>
    </source>
</evidence>
<dbReference type="RefSeq" id="WP_261695250.1">
    <property type="nucleotide sequence ID" value="NZ_CP104694.1"/>
</dbReference>